<feature type="domain" description="Isochorismatase-like" evidence="2">
    <location>
        <begin position="56"/>
        <end position="176"/>
    </location>
</feature>
<organism evidence="3 4">
    <name type="scientific">Agromyces tardus</name>
    <dbReference type="NCBI Taxonomy" id="2583849"/>
    <lineage>
        <taxon>Bacteria</taxon>
        <taxon>Bacillati</taxon>
        <taxon>Actinomycetota</taxon>
        <taxon>Actinomycetes</taxon>
        <taxon>Micrococcales</taxon>
        <taxon>Microbacteriaceae</taxon>
        <taxon>Agromyces</taxon>
    </lineage>
</organism>
<reference evidence="3 4" key="1">
    <citation type="submission" date="2018-10" db="EMBL/GenBank/DDBJ databases">
        <title>Isolation, diversity and antibacterial activity of antinobacteria from the wheat rhizosphere soil.</title>
        <authorList>
            <person name="Sun T."/>
        </authorList>
    </citation>
    <scope>NUCLEOTIDE SEQUENCE [LARGE SCALE GENOMIC DNA]</scope>
    <source>
        <strain evidence="3 4">SJ-23</strain>
    </source>
</reference>
<dbReference type="InterPro" id="IPR000868">
    <property type="entry name" value="Isochorismatase-like_dom"/>
</dbReference>
<dbReference type="EMBL" id="RHHB01000062">
    <property type="protein sequence ID" value="RNB44191.1"/>
    <property type="molecule type" value="Genomic_DNA"/>
</dbReference>
<dbReference type="Pfam" id="PF00857">
    <property type="entry name" value="Isochorismatase"/>
    <property type="match status" value="1"/>
</dbReference>
<evidence type="ECO:0000313" key="4">
    <source>
        <dbReference type="Proteomes" id="UP000275048"/>
    </source>
</evidence>
<dbReference type="PANTHER" id="PTHR43540:SF9">
    <property type="entry name" value="FAMILY HYDROLASE, PUTATIVE (AFU_ORTHOLOGUE AFUA_2G08700)-RELATED"/>
    <property type="match status" value="1"/>
</dbReference>
<dbReference type="OrthoDB" id="3174612at2"/>
<dbReference type="AlphaFoldDB" id="A0A3M7ZZP7"/>
<dbReference type="GO" id="GO:0016787">
    <property type="term" value="F:hydrolase activity"/>
    <property type="evidence" value="ECO:0007669"/>
    <property type="project" value="UniProtKB-KW"/>
</dbReference>
<dbReference type="RefSeq" id="WP_122938417.1">
    <property type="nucleotide sequence ID" value="NZ_JBHSNT010000062.1"/>
</dbReference>
<gene>
    <name evidence="3" type="ORF">EDM22_17770</name>
</gene>
<comment type="caution">
    <text evidence="3">The sequence shown here is derived from an EMBL/GenBank/DDBJ whole genome shotgun (WGS) entry which is preliminary data.</text>
</comment>
<dbReference type="Proteomes" id="UP000275048">
    <property type="component" value="Unassembled WGS sequence"/>
</dbReference>
<proteinExistence type="predicted"/>
<evidence type="ECO:0000313" key="3">
    <source>
        <dbReference type="EMBL" id="RNB44191.1"/>
    </source>
</evidence>
<name>A0A3M7ZZP7_9MICO</name>
<dbReference type="Gene3D" id="3.40.50.850">
    <property type="entry name" value="Isochorismatase-like"/>
    <property type="match status" value="1"/>
</dbReference>
<dbReference type="PANTHER" id="PTHR43540">
    <property type="entry name" value="PEROXYUREIDOACRYLATE/UREIDOACRYLATE AMIDOHYDROLASE-RELATED"/>
    <property type="match status" value="1"/>
</dbReference>
<dbReference type="InterPro" id="IPR050272">
    <property type="entry name" value="Isochorismatase-like_hydrls"/>
</dbReference>
<keyword evidence="4" id="KW-1185">Reference proteome</keyword>
<accession>A0A3M7ZZP7</accession>
<protein>
    <submittedName>
        <fullName evidence="3">Isochorismatase family protein</fullName>
    </submittedName>
</protein>
<dbReference type="SUPFAM" id="SSF52499">
    <property type="entry name" value="Isochorismatase-like hydrolases"/>
    <property type="match status" value="1"/>
</dbReference>
<evidence type="ECO:0000259" key="2">
    <source>
        <dbReference type="Pfam" id="PF00857"/>
    </source>
</evidence>
<dbReference type="InterPro" id="IPR036380">
    <property type="entry name" value="Isochorismatase-like_sf"/>
</dbReference>
<evidence type="ECO:0000256" key="1">
    <source>
        <dbReference type="ARBA" id="ARBA00022801"/>
    </source>
</evidence>
<sequence>MGATVDTIEHPTLPVHVAATTPYPWPWNGDLDPAGTAVLVVGPELGGPEASATQAAAMSTVVAATRNAGGTVIRVITVPPARLAAPAAVHPGEAFADADVVIDAAGLDGFFGSSLEPILRSRRIERLLLVGVGLETAVHSTMRSANDRGFECLLVVDACVPLDPDLVAPSVSMIEMSGGIFGAVGTSAAVAEAFRRTEGRTS</sequence>
<keyword evidence="1" id="KW-0378">Hydrolase</keyword>